<accession>B1C8G0</accession>
<dbReference type="RefSeq" id="WP_007049461.1">
    <property type="nucleotide sequence ID" value="NZ_DS560015.1"/>
</dbReference>
<dbReference type="EMBL" id="ABIL02000005">
    <property type="protein sequence ID" value="EDS73297.1"/>
    <property type="molecule type" value="Genomic_DNA"/>
</dbReference>
<reference evidence="1" key="1">
    <citation type="submission" date="2008-01" db="EMBL/GenBank/DDBJ databases">
        <authorList>
            <person name="Fulton L."/>
            <person name="Clifton S."/>
            <person name="Fulton B."/>
            <person name="Xu J."/>
            <person name="Minx P."/>
            <person name="Pepin K.H."/>
            <person name="Johnson M."/>
            <person name="Thiruvilangam P."/>
            <person name="Bhonagiri V."/>
            <person name="Nash W.E."/>
            <person name="Mardis E.R."/>
            <person name="Wilson R.K."/>
        </authorList>
    </citation>
    <scope>NUCLEOTIDE SEQUENCE [LARGE SCALE GENOMIC DNA]</scope>
    <source>
        <strain evidence="1">DSM 17244</strain>
    </source>
</reference>
<proteinExistence type="predicted"/>
<dbReference type="GeneID" id="98001499"/>
<dbReference type="Proteomes" id="UP000005178">
    <property type="component" value="Unassembled WGS sequence"/>
</dbReference>
<dbReference type="HOGENOM" id="CLU_3113952_0_0_9"/>
<reference evidence="1" key="2">
    <citation type="submission" date="2013-08" db="EMBL/GenBank/DDBJ databases">
        <title>Draft genome sequence of Anaerofustis stercorihominis (DSM 17244).</title>
        <authorList>
            <person name="Sudarsanam P."/>
            <person name="Ley R."/>
            <person name="Guruge J."/>
            <person name="Turnbaugh P.J."/>
            <person name="Mahowald M."/>
            <person name="Liep D."/>
            <person name="Gordon J."/>
        </authorList>
    </citation>
    <scope>NUCLEOTIDE SEQUENCE</scope>
    <source>
        <strain evidence="1">DSM 17244</strain>
    </source>
</reference>
<evidence type="ECO:0000313" key="1">
    <source>
        <dbReference type="EMBL" id="EDS73297.1"/>
    </source>
</evidence>
<evidence type="ECO:0000313" key="2">
    <source>
        <dbReference type="Proteomes" id="UP000005178"/>
    </source>
</evidence>
<name>B1C8G0_9FIRM</name>
<gene>
    <name evidence="1" type="ORF">ANASTE_01017</name>
</gene>
<comment type="caution">
    <text evidence="1">The sequence shown here is derived from an EMBL/GenBank/DDBJ whole genome shotgun (WGS) entry which is preliminary data.</text>
</comment>
<organism evidence="1 2">
    <name type="scientific">Anaerofustis stercorihominis DSM 17244</name>
    <dbReference type="NCBI Taxonomy" id="445971"/>
    <lineage>
        <taxon>Bacteria</taxon>
        <taxon>Bacillati</taxon>
        <taxon>Bacillota</taxon>
        <taxon>Clostridia</taxon>
        <taxon>Eubacteriales</taxon>
        <taxon>Eubacteriaceae</taxon>
        <taxon>Anaerofustis</taxon>
    </lineage>
</organism>
<protein>
    <submittedName>
        <fullName evidence="1">Uncharacterized protein</fullName>
    </submittedName>
</protein>
<keyword evidence="2" id="KW-1185">Reference proteome</keyword>
<dbReference type="AlphaFoldDB" id="B1C8G0"/>
<sequence>MNDTEYLDIDLDKDSYSKLMEYCKIKKVSKDKAIKMIIKDISENIKKEGH</sequence>